<name>A0A5J4VKQ9_9EUKA</name>
<proteinExistence type="predicted"/>
<dbReference type="EMBL" id="SNRW01006510">
    <property type="protein sequence ID" value="KAA6382929.1"/>
    <property type="molecule type" value="Genomic_DNA"/>
</dbReference>
<accession>A0A5J4VKQ9</accession>
<dbReference type="Proteomes" id="UP000324800">
    <property type="component" value="Unassembled WGS sequence"/>
</dbReference>
<evidence type="ECO:0000313" key="2">
    <source>
        <dbReference type="Proteomes" id="UP000324800"/>
    </source>
</evidence>
<dbReference type="AlphaFoldDB" id="A0A5J4VKQ9"/>
<gene>
    <name evidence="1" type="ORF">EZS28_021545</name>
</gene>
<sequence>MKLPQKVHCDTFNGIQQLICEELGLKYVSNIQHYTMQQPITICDLLPIPKVTGSVLDQCYLYIDACITHYCAITVRVLFY</sequence>
<protein>
    <submittedName>
        <fullName evidence="1">Uncharacterized protein</fullName>
    </submittedName>
</protein>
<comment type="caution">
    <text evidence="1">The sequence shown here is derived from an EMBL/GenBank/DDBJ whole genome shotgun (WGS) entry which is preliminary data.</text>
</comment>
<evidence type="ECO:0000313" key="1">
    <source>
        <dbReference type="EMBL" id="KAA6382929.1"/>
    </source>
</evidence>
<reference evidence="1 2" key="1">
    <citation type="submission" date="2019-03" db="EMBL/GenBank/DDBJ databases">
        <title>Single cell metagenomics reveals metabolic interactions within the superorganism composed of flagellate Streblomastix strix and complex community of Bacteroidetes bacteria on its surface.</title>
        <authorList>
            <person name="Treitli S.C."/>
            <person name="Kolisko M."/>
            <person name="Husnik F."/>
            <person name="Keeling P."/>
            <person name="Hampl V."/>
        </authorList>
    </citation>
    <scope>NUCLEOTIDE SEQUENCE [LARGE SCALE GENOMIC DNA]</scope>
    <source>
        <strain evidence="1">ST1C</strain>
    </source>
</reference>
<organism evidence="1 2">
    <name type="scientific">Streblomastix strix</name>
    <dbReference type="NCBI Taxonomy" id="222440"/>
    <lineage>
        <taxon>Eukaryota</taxon>
        <taxon>Metamonada</taxon>
        <taxon>Preaxostyla</taxon>
        <taxon>Oxymonadida</taxon>
        <taxon>Streblomastigidae</taxon>
        <taxon>Streblomastix</taxon>
    </lineage>
</organism>